<protein>
    <submittedName>
        <fullName evidence="2">Uncharacterized protein</fullName>
    </submittedName>
</protein>
<dbReference type="Proteomes" id="UP000219565">
    <property type="component" value="Unassembled WGS sequence"/>
</dbReference>
<evidence type="ECO:0000256" key="1">
    <source>
        <dbReference type="SAM" id="MobiDB-lite"/>
    </source>
</evidence>
<feature type="region of interest" description="Disordered" evidence="1">
    <location>
        <begin position="1"/>
        <end position="42"/>
    </location>
</feature>
<dbReference type="AlphaFoldDB" id="A0A285LAS0"/>
<dbReference type="EMBL" id="OBEG01000002">
    <property type="protein sequence ID" value="SNY80481.1"/>
    <property type="molecule type" value="Genomic_DNA"/>
</dbReference>
<keyword evidence="3" id="KW-1185">Reference proteome</keyword>
<evidence type="ECO:0000313" key="3">
    <source>
        <dbReference type="Proteomes" id="UP000219565"/>
    </source>
</evidence>
<reference evidence="2 3" key="1">
    <citation type="submission" date="2017-09" db="EMBL/GenBank/DDBJ databases">
        <authorList>
            <person name="Ehlers B."/>
            <person name="Leendertz F.H."/>
        </authorList>
    </citation>
    <scope>NUCLEOTIDE SEQUENCE [LARGE SCALE GENOMIC DNA]</scope>
    <source>
        <strain evidence="2 3">DSM 45537</strain>
    </source>
</reference>
<proteinExistence type="predicted"/>
<evidence type="ECO:0000313" key="2">
    <source>
        <dbReference type="EMBL" id="SNY80481.1"/>
    </source>
</evidence>
<sequence length="42" mass="4611">MSERVVRVRRAYAGAESRRGAGMSGRGERIVRPEPSPNEVLA</sequence>
<accession>A0A285LAS0</accession>
<name>A0A285LAS0_9NOCA</name>
<organism evidence="2 3">
    <name type="scientific">Nocardia amikacinitolerans</name>
    <dbReference type="NCBI Taxonomy" id="756689"/>
    <lineage>
        <taxon>Bacteria</taxon>
        <taxon>Bacillati</taxon>
        <taxon>Actinomycetota</taxon>
        <taxon>Actinomycetes</taxon>
        <taxon>Mycobacteriales</taxon>
        <taxon>Nocardiaceae</taxon>
        <taxon>Nocardia</taxon>
    </lineage>
</organism>
<gene>
    <name evidence="2" type="ORF">SAMN04244553_2050</name>
</gene>